<dbReference type="AlphaFoldDB" id="A0A383TG58"/>
<organism evidence="1 2">
    <name type="scientific">Trichococcus shcherbakoviae</name>
    <dbReference type="NCBI Taxonomy" id="2094020"/>
    <lineage>
        <taxon>Bacteria</taxon>
        <taxon>Bacillati</taxon>
        <taxon>Bacillota</taxon>
        <taxon>Bacilli</taxon>
        <taxon>Lactobacillales</taxon>
        <taxon>Carnobacteriaceae</taxon>
        <taxon>Trichococcus</taxon>
    </lineage>
</organism>
<evidence type="ECO:0000313" key="2">
    <source>
        <dbReference type="Proteomes" id="UP000262072"/>
    </source>
</evidence>
<dbReference type="EMBL" id="UNRR01000022">
    <property type="protein sequence ID" value="SYZ78936.1"/>
    <property type="molecule type" value="Genomic_DNA"/>
</dbReference>
<evidence type="ECO:0000313" key="1">
    <source>
        <dbReference type="EMBL" id="SYZ78936.1"/>
    </source>
</evidence>
<reference evidence="2" key="1">
    <citation type="submission" date="2018-05" db="EMBL/GenBank/DDBJ databases">
        <authorList>
            <person name="Strepis N."/>
        </authorList>
    </citation>
    <scope>NUCLEOTIDE SEQUENCE [LARGE SCALE GENOMIC DNA]</scope>
</reference>
<gene>
    <name evidence="1" type="ORF">TART1_1752</name>
</gene>
<dbReference type="Proteomes" id="UP000262072">
    <property type="component" value="Unassembled WGS sequence"/>
</dbReference>
<dbReference type="RefSeq" id="WP_119093304.1">
    <property type="nucleotide sequence ID" value="NZ_UNRR01000022.1"/>
</dbReference>
<protein>
    <submittedName>
        <fullName evidence="1">Uncharacterized protein</fullName>
    </submittedName>
</protein>
<dbReference type="OrthoDB" id="1690737at2"/>
<proteinExistence type="predicted"/>
<name>A0A383TG58_9LACT</name>
<sequence length="158" mass="17979">MIQKLTRTESMETIVERELVLTPASHQKHIRIPFVLTQAYQRLYVNFSFSPQYVDREKALVIISQVLPDYFGAEHPPDRPEDFLPLENLLTFSVSHGDEYVGSRHHKATEQEVYLSAEGSSAGYLPHAVKPGNWEVQIHPHCLLSDQVQVCLKIQGGN</sequence>
<accession>A0A383TG58</accession>